<keyword evidence="2" id="KW-1185">Reference proteome</keyword>
<evidence type="ECO:0000313" key="2">
    <source>
        <dbReference type="Proteomes" id="UP001519887"/>
    </source>
</evidence>
<feature type="non-terminal residue" evidence="1">
    <location>
        <position position="1"/>
    </location>
</feature>
<dbReference type="Gene3D" id="3.40.190.10">
    <property type="entry name" value="Periplasmic binding protein-like II"/>
    <property type="match status" value="1"/>
</dbReference>
<comment type="caution">
    <text evidence="1">The sequence shown here is derived from an EMBL/GenBank/DDBJ whole genome shotgun (WGS) entry which is preliminary data.</text>
</comment>
<reference evidence="1 2" key="1">
    <citation type="submission" date="2021-07" db="EMBL/GenBank/DDBJ databases">
        <title>Paenibacillus radiodurans sp. nov., isolated from the southeastern edge of Tengger Desert.</title>
        <authorList>
            <person name="Zhang G."/>
        </authorList>
    </citation>
    <scope>NUCLEOTIDE SEQUENCE [LARGE SCALE GENOMIC DNA]</scope>
    <source>
        <strain evidence="1 2">CCM 7311</strain>
    </source>
</reference>
<sequence>YDGKQPAEIFPYWGVWIDPASADQAGMLQTNITTYIDQNALQFITGGKSLDKDWDAYIKGFDGLDLTNYLDIMQKSYDSSAFSKK</sequence>
<accession>A0ABS7CF74</accession>
<evidence type="ECO:0000313" key="1">
    <source>
        <dbReference type="EMBL" id="MBW7459271.1"/>
    </source>
</evidence>
<proteinExistence type="predicted"/>
<dbReference type="EMBL" id="JAHZIK010001561">
    <property type="protein sequence ID" value="MBW7459271.1"/>
    <property type="molecule type" value="Genomic_DNA"/>
</dbReference>
<dbReference type="Proteomes" id="UP001519887">
    <property type="component" value="Unassembled WGS sequence"/>
</dbReference>
<name>A0ABS7CF74_9BACL</name>
<gene>
    <name evidence="1" type="ORF">K0U00_34985</name>
</gene>
<protein>
    <submittedName>
        <fullName evidence="1">ABC transporter substrate-binding protein</fullName>
    </submittedName>
</protein>
<dbReference type="SUPFAM" id="SSF53850">
    <property type="entry name" value="Periplasmic binding protein-like II"/>
    <property type="match status" value="1"/>
</dbReference>
<organism evidence="1 2">
    <name type="scientific">Paenibacillus sepulcri</name>
    <dbReference type="NCBI Taxonomy" id="359917"/>
    <lineage>
        <taxon>Bacteria</taxon>
        <taxon>Bacillati</taxon>
        <taxon>Bacillota</taxon>
        <taxon>Bacilli</taxon>
        <taxon>Bacillales</taxon>
        <taxon>Paenibacillaceae</taxon>
        <taxon>Paenibacillus</taxon>
    </lineage>
</organism>